<dbReference type="Proteomes" id="UP000051269">
    <property type="component" value="Unassembled WGS sequence"/>
</dbReference>
<evidence type="ECO:0000313" key="9">
    <source>
        <dbReference type="Proteomes" id="UP000051269"/>
    </source>
</evidence>
<keyword evidence="4" id="KW-0489">Methyltransferase</keyword>
<dbReference type="EC" id="2.1.1.33" evidence="3"/>
<dbReference type="AlphaFoldDB" id="A0A0R2RQE1"/>
<organism evidence="8 9">
    <name type="scientific">Verrucomicrobia subdivision 6 bacterium BACL9 MAG-120507-bin52</name>
    <dbReference type="NCBI Taxonomy" id="1655590"/>
    <lineage>
        <taxon>Bacteria</taxon>
        <taxon>Pseudomonadati</taxon>
        <taxon>Verrucomicrobiota</taxon>
        <taxon>Verrucomicrobiia</taxon>
        <taxon>Verrucomicrobiales</taxon>
        <taxon>Verrucomicrobia subdivision 6</taxon>
    </lineage>
</organism>
<dbReference type="PROSITE" id="PS51625">
    <property type="entry name" value="SAM_MT_TRMB"/>
    <property type="match status" value="1"/>
</dbReference>
<dbReference type="Gene3D" id="3.40.50.150">
    <property type="entry name" value="Vaccinia Virus protein VP39"/>
    <property type="match status" value="1"/>
</dbReference>
<comment type="caution">
    <text evidence="8">The sequence shown here is derived from an EMBL/GenBank/DDBJ whole genome shotgun (WGS) entry which is preliminary data.</text>
</comment>
<dbReference type="SUPFAM" id="SSF53335">
    <property type="entry name" value="S-adenosyl-L-methionine-dependent methyltransferases"/>
    <property type="match status" value="1"/>
</dbReference>
<gene>
    <name evidence="8" type="ORF">ABR82_08075</name>
</gene>
<keyword evidence="5" id="KW-0808">Transferase</keyword>
<dbReference type="PANTHER" id="PTHR23417">
    <property type="entry name" value="3-DEOXY-D-MANNO-OCTULOSONIC-ACID TRANSFERASE/TRNA GUANINE-N 7 - -METHYLTRANSFERASE"/>
    <property type="match status" value="1"/>
</dbReference>
<dbReference type="PANTHER" id="PTHR23417:SF14">
    <property type="entry name" value="PENTACOTRIPEPTIDE-REPEAT REGION OF PRORP DOMAIN-CONTAINING PROTEIN"/>
    <property type="match status" value="1"/>
</dbReference>
<sequence length="175" mass="19900">MFGRSAPVEVDLGAGDGVYAEVRAKRDLDRNFVAVERLLGRATKIAKKAVRNQLTNLKVLRLESAYFIKNLCAESSLDAVTVRYPDPWPKRRHHGNRLLQKEFLEDAARAVTPGGCLKLTTDDLEYFEWAQKEVKKCAPWVADSSWTGADEPTSEFEELFAKEGRPVYRQAWRRG</sequence>
<proteinExistence type="predicted"/>
<reference evidence="8 9" key="1">
    <citation type="submission" date="2015-10" db="EMBL/GenBank/DDBJ databases">
        <title>Metagenome-Assembled Genomes uncover a global brackish microbiome.</title>
        <authorList>
            <person name="Hugerth L.W."/>
            <person name="Larsson J."/>
            <person name="Alneberg J."/>
            <person name="Lindh M.V."/>
            <person name="Legrand C."/>
            <person name="Pinhassi J."/>
            <person name="Andersson A.F."/>
        </authorList>
    </citation>
    <scope>NUCLEOTIDE SEQUENCE [LARGE SCALE GENOMIC DNA]</scope>
    <source>
        <strain evidence="8">BACL18 MAG-120507-bin52</strain>
    </source>
</reference>
<dbReference type="GO" id="GO:0043527">
    <property type="term" value="C:tRNA methyltransferase complex"/>
    <property type="evidence" value="ECO:0007669"/>
    <property type="project" value="TreeGrafter"/>
</dbReference>
<accession>A0A0R2RQE1</accession>
<keyword evidence="6" id="KW-0949">S-adenosyl-L-methionine</keyword>
<evidence type="ECO:0000256" key="5">
    <source>
        <dbReference type="ARBA" id="ARBA00022679"/>
    </source>
</evidence>
<evidence type="ECO:0000256" key="2">
    <source>
        <dbReference type="ARBA" id="ARBA00003015"/>
    </source>
</evidence>
<evidence type="ECO:0000256" key="6">
    <source>
        <dbReference type="ARBA" id="ARBA00022691"/>
    </source>
</evidence>
<dbReference type="InterPro" id="IPR029063">
    <property type="entry name" value="SAM-dependent_MTases_sf"/>
</dbReference>
<comment type="catalytic activity">
    <reaction evidence="1">
        <text>guanosine(46) in tRNA + S-adenosyl-L-methionine = N(7)-methylguanosine(46) in tRNA + S-adenosyl-L-homocysteine</text>
        <dbReference type="Rhea" id="RHEA:42708"/>
        <dbReference type="Rhea" id="RHEA-COMP:10188"/>
        <dbReference type="Rhea" id="RHEA-COMP:10189"/>
        <dbReference type="ChEBI" id="CHEBI:57856"/>
        <dbReference type="ChEBI" id="CHEBI:59789"/>
        <dbReference type="ChEBI" id="CHEBI:74269"/>
        <dbReference type="ChEBI" id="CHEBI:74480"/>
        <dbReference type="EC" id="2.1.1.33"/>
    </reaction>
</comment>
<dbReference type="InterPro" id="IPR003358">
    <property type="entry name" value="tRNA_(Gua-N-7)_MeTrfase_Trmb"/>
</dbReference>
<keyword evidence="7" id="KW-0819">tRNA processing</keyword>
<comment type="function">
    <text evidence="2">Catalyzes the formation of N(7)-methylguanine at position 46 (m7G46) in tRNA.</text>
</comment>
<dbReference type="EMBL" id="LIBO01000047">
    <property type="protein sequence ID" value="KRO62653.1"/>
    <property type="molecule type" value="Genomic_DNA"/>
</dbReference>
<evidence type="ECO:0000313" key="8">
    <source>
        <dbReference type="EMBL" id="KRO62653.1"/>
    </source>
</evidence>
<protein>
    <recommendedName>
        <fullName evidence="3">tRNA (guanine(46)-N(7))-methyltransferase</fullName>
        <ecNumber evidence="3">2.1.1.33</ecNumber>
    </recommendedName>
</protein>
<evidence type="ECO:0000256" key="3">
    <source>
        <dbReference type="ARBA" id="ARBA00011977"/>
    </source>
</evidence>
<dbReference type="Pfam" id="PF02390">
    <property type="entry name" value="Methyltransf_4"/>
    <property type="match status" value="1"/>
</dbReference>
<evidence type="ECO:0000256" key="1">
    <source>
        <dbReference type="ARBA" id="ARBA00000142"/>
    </source>
</evidence>
<evidence type="ECO:0000256" key="4">
    <source>
        <dbReference type="ARBA" id="ARBA00022603"/>
    </source>
</evidence>
<name>A0A0R2RQE1_9BACT</name>
<dbReference type="GO" id="GO:0008176">
    <property type="term" value="F:tRNA (guanine(46)-N7)-methyltransferase activity"/>
    <property type="evidence" value="ECO:0007669"/>
    <property type="project" value="UniProtKB-EC"/>
</dbReference>
<evidence type="ECO:0000256" key="7">
    <source>
        <dbReference type="ARBA" id="ARBA00022694"/>
    </source>
</evidence>